<name>A0ABX8J7G6_9BACT</name>
<gene>
    <name evidence="1" type="ORF">KP004_19305</name>
</gene>
<evidence type="ECO:0000313" key="1">
    <source>
        <dbReference type="EMBL" id="QWV93287.1"/>
    </source>
</evidence>
<evidence type="ECO:0000313" key="2">
    <source>
        <dbReference type="Proteomes" id="UP000683557"/>
    </source>
</evidence>
<protein>
    <submittedName>
        <fullName evidence="1">Uncharacterized protein</fullName>
    </submittedName>
</protein>
<accession>A0ABX8J7G6</accession>
<sequence length="204" mass="22717">MPFNDVSDPELITHSAAMVVAFTPEVYAYLMSLFPTPESYAELHARLERGYPGFLKGEPEGVKAFEEDREAVKQFLNMLSGLARSAAIKDPTMPQKLGLVRLPAKNPSKKVILTQPHGFRIIYDALGNLFATVSKVQGAKGYQVWLCEGDPNVEGNWKLITSATNSRDIMLPNINRTTNNWLRIRAIRGRVTGPWSNFVSLPQA</sequence>
<dbReference type="EMBL" id="CP076723">
    <property type="protein sequence ID" value="QWV93287.1"/>
    <property type="molecule type" value="Genomic_DNA"/>
</dbReference>
<reference evidence="1 2" key="1">
    <citation type="submission" date="2021-06" db="EMBL/GenBank/DDBJ databases">
        <title>Gemonas diversity in paddy soil.</title>
        <authorList>
            <person name="Liu G."/>
        </authorList>
    </citation>
    <scope>NUCLEOTIDE SEQUENCE [LARGE SCALE GENOMIC DNA]</scope>
    <source>
        <strain evidence="1 2">RG10</strain>
    </source>
</reference>
<proteinExistence type="predicted"/>
<dbReference type="Proteomes" id="UP000683557">
    <property type="component" value="Chromosome"/>
</dbReference>
<keyword evidence="2" id="KW-1185">Reference proteome</keyword>
<dbReference type="RefSeq" id="WP_216800012.1">
    <property type="nucleotide sequence ID" value="NZ_CP076723.1"/>
</dbReference>
<organism evidence="1 2">
    <name type="scientific">Geomonas oryzisoli</name>
    <dbReference type="NCBI Taxonomy" id="2847992"/>
    <lineage>
        <taxon>Bacteria</taxon>
        <taxon>Pseudomonadati</taxon>
        <taxon>Thermodesulfobacteriota</taxon>
        <taxon>Desulfuromonadia</taxon>
        <taxon>Geobacterales</taxon>
        <taxon>Geobacteraceae</taxon>
        <taxon>Geomonas</taxon>
    </lineage>
</organism>